<evidence type="ECO:0000259" key="2">
    <source>
        <dbReference type="PROSITE" id="PS51258"/>
    </source>
</evidence>
<dbReference type="AlphaFoldDB" id="A0A1S3V7S4"/>
<gene>
    <name evidence="5" type="primary">LOC106772481</name>
</gene>
<dbReference type="Proteomes" id="UP000087766">
    <property type="component" value="Chromosome 1"/>
</dbReference>
<dbReference type="InterPro" id="IPR014770">
    <property type="entry name" value="Munc13_1"/>
</dbReference>
<sequence>MGLHARRRDSAPGPFPPLSPTIFIPPPSLTQQDPTLDPFPPSIFENHHPGKAHSRRESLPGPSCLPLSPPSTSSHCRRDSYPGPFPSPSFQESDSGLLPSTSSSSLNHYYHHDPYSHTSKRRYNLLVYCRRLCLYDRSSDLAWPFQELEGLDHDDIRETAYEVLFTACRSSPGFGGRSAITFYSKHDGNSGGKSPGVTQTSKLKLALGLKMMRSSLSQRVMMSATASTPASPVTERSPRSRSVPRRAMTMAEVMRLQMGVSEQSDNRLRKTLVRTLVGQLGRQAETIILPLELLRHLKPSEFNDFHEYHLWQKRQLKLLEAGLLAHPAIPIEKNNTYAMNLKDIIRSAEFKPLDTCKNSDTMRTFTNSVVSLSMRTPNDNPTNVCHWANGYPVNIHLYISLLQSIFDLTEETAVLDELEEQLDLIKKTWSTLGINKPIHNVCFAWVMFQQYVETGQTEPDLLCATHATLSEVSNDTKKEKESLYIEILTSMLSSLKEWTDKRFLNYHEHFQGNIGQIENLLPVVRLATKILRDVKVSDEEMQDRGDKTTRDASEDQIDDYIRSSVKSAFEKMMEAANNKSAESETKVGISEIMLKMAQETENLAKKEKQSYSPVLKKWHSIAAAVAAMTLNNCYGHVLKQYLSEMTTSETVEVILVLRRAKVLEDVLVQMVVEDSVDCEDGGKTVVREMVPFEVESTTLILIRKWMDESLLKVRDCFQKAKENEAWNPKSKSEPYAKSVVELMNLSKKVVQEFFQIPISITEDLVQELVDGLQKVLREYIMFVAACGLKENYIPSLPPLTRCNRNSKFHKLWKIASPCSVSCEDPNIYSIYEAKHPHSCTSRGTQRLYIRLNSLHYILSHIPQLDKSLSLSEGVVPSNRHSSANTQKVQSKSVSYFEATNTAILAACQHVSEVASYRLMFFDSNPFFYDSLYVGDVVNARIDKMLTILKHNIKLMTAILTERAQELAVKQVMKASFDAFLTVLLAGGTTRVFNESDHQFIQEDFESLKKVFRICGEELLAENMVEKEAEVVEGVIELMGMSTEQLVENLSTLTAESGGVGVNGNSQKLSMPPTTGKWNRTDPNTILRVLCYRNDRVANSFLKRTFQIARRR</sequence>
<dbReference type="InterPro" id="IPR057984">
    <property type="entry name" value="PATROL1_C"/>
</dbReference>
<feature type="compositionally biased region" description="Pro residues" evidence="1">
    <location>
        <begin position="13"/>
        <end position="28"/>
    </location>
</feature>
<feature type="region of interest" description="Disordered" evidence="1">
    <location>
        <begin position="1"/>
        <end position="101"/>
    </location>
</feature>
<dbReference type="InterPro" id="IPR014772">
    <property type="entry name" value="Munc13_dom-2"/>
</dbReference>
<feature type="domain" description="MHD2" evidence="3">
    <location>
        <begin position="938"/>
        <end position="1049"/>
    </location>
</feature>
<evidence type="ECO:0000313" key="4">
    <source>
        <dbReference type="Proteomes" id="UP000087766"/>
    </source>
</evidence>
<organism evidence="4 5">
    <name type="scientific">Vigna radiata var. radiata</name>
    <name type="common">Mung bean</name>
    <name type="synonym">Phaseolus aureus</name>
    <dbReference type="NCBI Taxonomy" id="3916"/>
    <lineage>
        <taxon>Eukaryota</taxon>
        <taxon>Viridiplantae</taxon>
        <taxon>Streptophyta</taxon>
        <taxon>Embryophyta</taxon>
        <taxon>Tracheophyta</taxon>
        <taxon>Spermatophyta</taxon>
        <taxon>Magnoliopsida</taxon>
        <taxon>eudicotyledons</taxon>
        <taxon>Gunneridae</taxon>
        <taxon>Pentapetalae</taxon>
        <taxon>rosids</taxon>
        <taxon>fabids</taxon>
        <taxon>Fabales</taxon>
        <taxon>Fabaceae</taxon>
        <taxon>Papilionoideae</taxon>
        <taxon>50 kb inversion clade</taxon>
        <taxon>NPAAA clade</taxon>
        <taxon>indigoferoid/millettioid clade</taxon>
        <taxon>Phaseoleae</taxon>
        <taxon>Vigna</taxon>
    </lineage>
</organism>
<dbReference type="PANTHER" id="PTHR31280:SF22">
    <property type="entry name" value="DUF810 FAMILY PROTEIN"/>
    <property type="match status" value="1"/>
</dbReference>
<dbReference type="PROSITE" id="PS51259">
    <property type="entry name" value="MHD2"/>
    <property type="match status" value="1"/>
</dbReference>
<protein>
    <submittedName>
        <fullName evidence="5">Uncharacterized protein LOC106772481</fullName>
    </submittedName>
</protein>
<evidence type="ECO:0000313" key="5">
    <source>
        <dbReference type="RefSeq" id="XP_014514391.2"/>
    </source>
</evidence>
<evidence type="ECO:0000259" key="3">
    <source>
        <dbReference type="PROSITE" id="PS51259"/>
    </source>
</evidence>
<feature type="compositionally biased region" description="Low complexity" evidence="1">
    <location>
        <begin position="59"/>
        <end position="74"/>
    </location>
</feature>
<feature type="domain" description="MHD1" evidence="2">
    <location>
        <begin position="654"/>
        <end position="796"/>
    </location>
</feature>
<dbReference type="InterPro" id="IPR008528">
    <property type="entry name" value="unc-13_homologue"/>
</dbReference>
<accession>A0A1S3V7S4</accession>
<keyword evidence="4" id="KW-1185">Reference proteome</keyword>
<dbReference type="PROSITE" id="PS51258">
    <property type="entry name" value="MHD1"/>
    <property type="match status" value="1"/>
</dbReference>
<dbReference type="OrthoDB" id="2015333at2759"/>
<dbReference type="PANTHER" id="PTHR31280">
    <property type="entry name" value="PROTEIN UNC-13 HOMOLOG"/>
    <property type="match status" value="1"/>
</dbReference>
<dbReference type="STRING" id="3916.A0A1S3V7S4"/>
<reference evidence="4" key="1">
    <citation type="journal article" date="2014" name="Nat. Commun.">
        <title>Genome sequence of mungbean and insights into evolution within Vigna species.</title>
        <authorList>
            <person name="Kang Y.J."/>
            <person name="Kim S.K."/>
            <person name="Kim M.Y."/>
            <person name="Lestari P."/>
            <person name="Kim K.H."/>
            <person name="Ha B.K."/>
            <person name="Jun T.H."/>
            <person name="Hwang W.J."/>
            <person name="Lee T."/>
            <person name="Lee J."/>
            <person name="Shim S."/>
            <person name="Yoon M.Y."/>
            <person name="Jang Y.E."/>
            <person name="Han K.S."/>
            <person name="Taeprayoon P."/>
            <person name="Yoon N."/>
            <person name="Somta P."/>
            <person name="Tanya P."/>
            <person name="Kim K.S."/>
            <person name="Gwag J.G."/>
            <person name="Moon J.K."/>
            <person name="Lee Y.H."/>
            <person name="Park B.S."/>
            <person name="Bombarely A."/>
            <person name="Doyle J.J."/>
            <person name="Jackson S.A."/>
            <person name="Schafleitner R."/>
            <person name="Srinives P."/>
            <person name="Varshney R.K."/>
            <person name="Lee S.H."/>
        </authorList>
    </citation>
    <scope>NUCLEOTIDE SEQUENCE [LARGE SCALE GENOMIC DNA]</scope>
    <source>
        <strain evidence="4">cv. VC1973A</strain>
    </source>
</reference>
<dbReference type="RefSeq" id="XP_014514391.2">
    <property type="nucleotide sequence ID" value="XM_014658905.2"/>
</dbReference>
<evidence type="ECO:0000256" key="1">
    <source>
        <dbReference type="SAM" id="MobiDB-lite"/>
    </source>
</evidence>
<dbReference type="GeneID" id="106772481"/>
<feature type="region of interest" description="Disordered" evidence="1">
    <location>
        <begin position="223"/>
        <end position="243"/>
    </location>
</feature>
<proteinExistence type="predicted"/>
<name>A0A1S3V7S4_VIGRR</name>
<reference evidence="5" key="2">
    <citation type="submission" date="2025-08" db="UniProtKB">
        <authorList>
            <consortium name="RefSeq"/>
        </authorList>
    </citation>
    <scope>IDENTIFICATION</scope>
    <source>
        <tissue evidence="5">Leaf</tissue>
    </source>
</reference>
<dbReference type="Pfam" id="PF25761">
    <property type="entry name" value="TPR_PATROL1"/>
    <property type="match status" value="1"/>
</dbReference>
<dbReference type="KEGG" id="vra:106772481"/>